<feature type="coiled-coil region" evidence="1">
    <location>
        <begin position="92"/>
        <end position="119"/>
    </location>
</feature>
<dbReference type="PANTHER" id="PTHR21666">
    <property type="entry name" value="PEPTIDASE-RELATED"/>
    <property type="match status" value="1"/>
</dbReference>
<dbReference type="InterPro" id="IPR011055">
    <property type="entry name" value="Dup_hybrid_motif"/>
</dbReference>
<evidence type="ECO:0000256" key="2">
    <source>
        <dbReference type="SAM" id="Phobius"/>
    </source>
</evidence>
<protein>
    <submittedName>
        <fullName evidence="4">Peptidase M23</fullName>
    </submittedName>
</protein>
<reference evidence="5" key="1">
    <citation type="journal article" date="2015" name="MBio">
        <title>Genome-Resolved Metagenomic Analysis Reveals Roles for Candidate Phyla and Other Microbial Community Members in Biogeochemical Transformations in Oil Reservoirs.</title>
        <authorList>
            <person name="Hu P."/>
            <person name="Tom L."/>
            <person name="Singh A."/>
            <person name="Thomas B.C."/>
            <person name="Baker B.J."/>
            <person name="Piceno Y.M."/>
            <person name="Andersen G.L."/>
            <person name="Banfield J.F."/>
        </authorList>
    </citation>
    <scope>NUCLEOTIDE SEQUENCE [LARGE SCALE GENOMIC DNA]</scope>
</reference>
<name>A0A101I352_UNCT6</name>
<dbReference type="EMBL" id="LGGX01000002">
    <property type="protein sequence ID" value="KUK87918.1"/>
    <property type="molecule type" value="Genomic_DNA"/>
</dbReference>
<dbReference type="PANTHER" id="PTHR21666:SF286">
    <property type="entry name" value="LIPOPROTEIN NLPD"/>
    <property type="match status" value="1"/>
</dbReference>
<dbReference type="CDD" id="cd12797">
    <property type="entry name" value="M23_peptidase"/>
    <property type="match status" value="1"/>
</dbReference>
<dbReference type="PATRIC" id="fig|1635277.3.peg.445"/>
<dbReference type="Proteomes" id="UP000053467">
    <property type="component" value="Unassembled WGS sequence"/>
</dbReference>
<proteinExistence type="predicted"/>
<keyword evidence="2" id="KW-0812">Transmembrane</keyword>
<keyword evidence="2" id="KW-0472">Membrane</keyword>
<dbReference type="InterPro" id="IPR016047">
    <property type="entry name" value="M23ase_b-sheet_dom"/>
</dbReference>
<dbReference type="GO" id="GO:0004222">
    <property type="term" value="F:metalloendopeptidase activity"/>
    <property type="evidence" value="ECO:0007669"/>
    <property type="project" value="TreeGrafter"/>
</dbReference>
<dbReference type="Pfam" id="PF01551">
    <property type="entry name" value="Peptidase_M23"/>
    <property type="match status" value="1"/>
</dbReference>
<evidence type="ECO:0000259" key="3">
    <source>
        <dbReference type="Pfam" id="PF01551"/>
    </source>
</evidence>
<dbReference type="InterPro" id="IPR050570">
    <property type="entry name" value="Cell_wall_metabolism_enzyme"/>
</dbReference>
<keyword evidence="2" id="KW-1133">Transmembrane helix</keyword>
<keyword evidence="1" id="KW-0175">Coiled coil</keyword>
<evidence type="ECO:0000313" key="4">
    <source>
        <dbReference type="EMBL" id="KUK87918.1"/>
    </source>
</evidence>
<dbReference type="AlphaFoldDB" id="A0A101I352"/>
<evidence type="ECO:0000313" key="5">
    <source>
        <dbReference type="Proteomes" id="UP000053467"/>
    </source>
</evidence>
<gene>
    <name evidence="4" type="ORF">XE03_0437</name>
</gene>
<dbReference type="FunFam" id="2.70.70.10:FF:000006">
    <property type="entry name" value="M23 family peptidase"/>
    <property type="match status" value="1"/>
</dbReference>
<dbReference type="Gene3D" id="2.70.70.10">
    <property type="entry name" value="Glucose Permease (Domain IIA)"/>
    <property type="match status" value="1"/>
</dbReference>
<organism evidence="4 5">
    <name type="scientific">candidate division TA06 bacterium 34_109</name>
    <dbReference type="NCBI Taxonomy" id="1635277"/>
    <lineage>
        <taxon>Bacteria</taxon>
        <taxon>Bacteria division TA06</taxon>
    </lineage>
</organism>
<accession>A0A101I352</accession>
<comment type="caution">
    <text evidence="4">The sequence shown here is derived from an EMBL/GenBank/DDBJ whole genome shotgun (WGS) entry which is preliminary data.</text>
</comment>
<dbReference type="SUPFAM" id="SSF51261">
    <property type="entry name" value="Duplicated hybrid motif"/>
    <property type="match status" value="1"/>
</dbReference>
<feature type="domain" description="M23ase beta-sheet core" evidence="3">
    <location>
        <begin position="223"/>
        <end position="317"/>
    </location>
</feature>
<feature type="transmembrane region" description="Helical" evidence="2">
    <location>
        <begin position="52"/>
        <end position="73"/>
    </location>
</feature>
<evidence type="ECO:0000256" key="1">
    <source>
        <dbReference type="SAM" id="Coils"/>
    </source>
</evidence>
<sequence>MSIGKIKFFIDLLKKFLIIIFMKRKVSIILHNEYVSSGKPIVFNFETRKLKIFFLMVVSLFLFSTSVLSFSFLNNLNPESLIEIYSKRDFYISSISKNLNLLENNIKKVNNLIEYEKKLRILASLDPLSDDIRQLGLGGNQSEDQRFKKFDPLTKKLIANVDQKLMHLEKVIEFEKSNFTKIEKTLDEHYKLLKHTPSVVPTEGRIMSGFGYRIDPFTKGSEFHTGIDIANQSNPPIYASADGEVIYANYLSGYGKTVKIDHGYGYITVYAHMKSFNVKVGDKVKRHQLIGYMGSTGRSTGTHLHYEVRIGNEKINPIKFIDFDSIIE</sequence>